<dbReference type="InterPro" id="IPR013762">
    <property type="entry name" value="Integrase-like_cat_sf"/>
</dbReference>
<proteinExistence type="predicted"/>
<evidence type="ECO:0000313" key="3">
    <source>
        <dbReference type="Proteomes" id="UP000254340"/>
    </source>
</evidence>
<dbReference type="SUPFAM" id="SSF56349">
    <property type="entry name" value="DNA breaking-rejoining enzymes"/>
    <property type="match status" value="1"/>
</dbReference>
<dbReference type="GO" id="GO:0003677">
    <property type="term" value="F:DNA binding"/>
    <property type="evidence" value="ECO:0007669"/>
    <property type="project" value="InterPro"/>
</dbReference>
<dbReference type="EMBL" id="UGLH01000001">
    <property type="protein sequence ID" value="STT72325.1"/>
    <property type="molecule type" value="Genomic_DNA"/>
</dbReference>
<dbReference type="GO" id="GO:0015074">
    <property type="term" value="P:DNA integration"/>
    <property type="evidence" value="ECO:0007669"/>
    <property type="project" value="InterPro"/>
</dbReference>
<dbReference type="GO" id="GO:0006310">
    <property type="term" value="P:DNA recombination"/>
    <property type="evidence" value="ECO:0007669"/>
    <property type="project" value="UniProtKB-KW"/>
</dbReference>
<gene>
    <name evidence="2" type="ORF">NCTC5047_00004</name>
</gene>
<dbReference type="AlphaFoldDB" id="A0A377X6E5"/>
<name>A0A377X6E5_KLEPN</name>
<evidence type="ECO:0000313" key="2">
    <source>
        <dbReference type="EMBL" id="STT72325.1"/>
    </source>
</evidence>
<dbReference type="InterPro" id="IPR011010">
    <property type="entry name" value="DNA_brk_join_enz"/>
</dbReference>
<sequence>MCALRWPDLDTIANTAHVQAASVVGVLKGTKTKAGTRKVELNREALAALQAQKQFTFMKSEFIFSDPENGRTLGERRCDP</sequence>
<dbReference type="Proteomes" id="UP000254340">
    <property type="component" value="Unassembled WGS sequence"/>
</dbReference>
<dbReference type="Gene3D" id="1.10.443.10">
    <property type="entry name" value="Intergrase catalytic core"/>
    <property type="match status" value="1"/>
</dbReference>
<evidence type="ECO:0000256" key="1">
    <source>
        <dbReference type="ARBA" id="ARBA00023172"/>
    </source>
</evidence>
<organism evidence="2 3">
    <name type="scientific">Klebsiella pneumoniae</name>
    <dbReference type="NCBI Taxonomy" id="573"/>
    <lineage>
        <taxon>Bacteria</taxon>
        <taxon>Pseudomonadati</taxon>
        <taxon>Pseudomonadota</taxon>
        <taxon>Gammaproteobacteria</taxon>
        <taxon>Enterobacterales</taxon>
        <taxon>Enterobacteriaceae</taxon>
        <taxon>Klebsiella/Raoultella group</taxon>
        <taxon>Klebsiella</taxon>
        <taxon>Klebsiella pneumoniae complex</taxon>
    </lineage>
</organism>
<reference evidence="2 3" key="1">
    <citation type="submission" date="2018-06" db="EMBL/GenBank/DDBJ databases">
        <authorList>
            <consortium name="Pathogen Informatics"/>
            <person name="Doyle S."/>
        </authorList>
    </citation>
    <scope>NUCLEOTIDE SEQUENCE [LARGE SCALE GENOMIC DNA]</scope>
    <source>
        <strain evidence="2 3">NCTC5047</strain>
    </source>
</reference>
<protein>
    <submittedName>
        <fullName evidence="2">Uncharacterized protein</fullName>
    </submittedName>
</protein>
<accession>A0A377X6E5</accession>
<keyword evidence="1" id="KW-0233">DNA recombination</keyword>